<protein>
    <recommendedName>
        <fullName evidence="9">Ribosomal RNA-processing protein 40</fullName>
    </recommendedName>
</protein>
<dbReference type="GO" id="GO:0034475">
    <property type="term" value="P:U4 snRNA 3'-end processing"/>
    <property type="evidence" value="ECO:0007669"/>
    <property type="project" value="TreeGrafter"/>
</dbReference>
<dbReference type="InterPro" id="IPR012340">
    <property type="entry name" value="NA-bd_OB-fold"/>
</dbReference>
<evidence type="ECO:0000313" key="12">
    <source>
        <dbReference type="EMBL" id="RXK41606.1"/>
    </source>
</evidence>
<dbReference type="InterPro" id="IPR036612">
    <property type="entry name" value="KH_dom_type_1_sf"/>
</dbReference>
<evidence type="ECO:0000259" key="10">
    <source>
        <dbReference type="Pfam" id="PF15985"/>
    </source>
</evidence>
<evidence type="ECO:0000259" key="11">
    <source>
        <dbReference type="Pfam" id="PF18311"/>
    </source>
</evidence>
<dbReference type="Pfam" id="PF15985">
    <property type="entry name" value="KH_6"/>
    <property type="match status" value="1"/>
</dbReference>
<dbReference type="Gene3D" id="2.40.50.100">
    <property type="match status" value="1"/>
</dbReference>
<sequence>MSQTIVLPGDRLYLPESSFVTLGPGIASSSRSGNSTSDSLIFIATKLGVLSSVKGKEKARIWVETRSKRYIPAQKDLVIGTIIARHADGYRVDIGSAQMAQLDALAFESATKRSKPNLKIGTLVYGRVTLANRDMDPEIECFDPSTGKSEGFGELKEGLMVECSLQLCRQLLKPKYPLLLALASQVKFEIAIGLNGRIWLKASSVGETIALKRVIAGVNEGKVKVEKDEIVKLVKEYLA</sequence>
<keyword evidence="7" id="KW-0694">RNA-binding</keyword>
<dbReference type="OrthoDB" id="340500at2759"/>
<evidence type="ECO:0000256" key="2">
    <source>
        <dbReference type="ARBA" id="ARBA00004604"/>
    </source>
</evidence>
<dbReference type="Pfam" id="PF18311">
    <property type="entry name" value="Rrp40_N"/>
    <property type="match status" value="1"/>
</dbReference>
<dbReference type="SUPFAM" id="SSF54791">
    <property type="entry name" value="Eukaryotic type KH-domain (KH-domain type I)"/>
    <property type="match status" value="1"/>
</dbReference>
<dbReference type="Proteomes" id="UP000289152">
    <property type="component" value="Unassembled WGS sequence"/>
</dbReference>
<dbReference type="GO" id="GO:0071051">
    <property type="term" value="P:poly(A)-dependent snoRNA 3'-end processing"/>
    <property type="evidence" value="ECO:0007669"/>
    <property type="project" value="TreeGrafter"/>
</dbReference>
<dbReference type="GO" id="GO:0071038">
    <property type="term" value="P:TRAMP-dependent tRNA surveillance pathway"/>
    <property type="evidence" value="ECO:0007669"/>
    <property type="project" value="TreeGrafter"/>
</dbReference>
<dbReference type="EMBL" id="SDIL01000007">
    <property type="protein sequence ID" value="RXK41606.1"/>
    <property type="molecule type" value="Genomic_DNA"/>
</dbReference>
<keyword evidence="13" id="KW-1185">Reference proteome</keyword>
<dbReference type="FunFam" id="2.40.50.140:FF:000112">
    <property type="entry name" value="Exosome complex component RRP40"/>
    <property type="match status" value="1"/>
</dbReference>
<dbReference type="GO" id="GO:0005730">
    <property type="term" value="C:nucleolus"/>
    <property type="evidence" value="ECO:0007669"/>
    <property type="project" value="UniProtKB-SubCell"/>
</dbReference>
<reference evidence="12 13" key="1">
    <citation type="submission" date="2016-06" db="EMBL/GenBank/DDBJ databases">
        <title>Evolution of pathogenesis and genome organization in the Tremellales.</title>
        <authorList>
            <person name="Cuomo C."/>
            <person name="Litvintseva A."/>
            <person name="Heitman J."/>
            <person name="Chen Y."/>
            <person name="Sun S."/>
            <person name="Springer D."/>
            <person name="Dromer F."/>
            <person name="Young S."/>
            <person name="Zeng Q."/>
            <person name="Chapman S."/>
            <person name="Gujja S."/>
            <person name="Saif S."/>
            <person name="Birren B."/>
        </authorList>
    </citation>
    <scope>NUCLEOTIDE SEQUENCE [LARGE SCALE GENOMIC DNA]</scope>
    <source>
        <strain evidence="12 13">ATCC 28783</strain>
    </source>
</reference>
<dbReference type="VEuPathDB" id="FungiDB:TREMEDRAFT_67481"/>
<dbReference type="Gene3D" id="2.40.50.140">
    <property type="entry name" value="Nucleic acid-binding proteins"/>
    <property type="match status" value="1"/>
</dbReference>
<dbReference type="STRING" id="5217.A0A4Q1BU80"/>
<comment type="similarity">
    <text evidence="3">Belongs to the RRP40 family.</text>
</comment>
<keyword evidence="6" id="KW-0271">Exosome</keyword>
<evidence type="ECO:0000256" key="1">
    <source>
        <dbReference type="ARBA" id="ARBA00004496"/>
    </source>
</evidence>
<dbReference type="InterPro" id="IPR037319">
    <property type="entry name" value="Rrp40_S1"/>
</dbReference>
<organism evidence="12 13">
    <name type="scientific">Tremella mesenterica</name>
    <name type="common">Jelly fungus</name>
    <dbReference type="NCBI Taxonomy" id="5217"/>
    <lineage>
        <taxon>Eukaryota</taxon>
        <taxon>Fungi</taxon>
        <taxon>Dikarya</taxon>
        <taxon>Basidiomycota</taxon>
        <taxon>Agaricomycotina</taxon>
        <taxon>Tremellomycetes</taxon>
        <taxon>Tremellales</taxon>
        <taxon>Tremellaceae</taxon>
        <taxon>Tremella</taxon>
    </lineage>
</organism>
<name>A0A4Q1BU80_TREME</name>
<dbReference type="FunCoup" id="A0A4Q1BU80">
    <property type="interactions" value="373"/>
</dbReference>
<evidence type="ECO:0000256" key="5">
    <source>
        <dbReference type="ARBA" id="ARBA00022552"/>
    </source>
</evidence>
<evidence type="ECO:0000256" key="6">
    <source>
        <dbReference type="ARBA" id="ARBA00022835"/>
    </source>
</evidence>
<dbReference type="AlphaFoldDB" id="A0A4Q1BU80"/>
<dbReference type="PANTHER" id="PTHR21321">
    <property type="entry name" value="PNAS-3 RELATED"/>
    <property type="match status" value="1"/>
</dbReference>
<comment type="subcellular location">
    <subcellularLocation>
        <location evidence="1">Cytoplasm</location>
    </subcellularLocation>
    <subcellularLocation>
        <location evidence="2">Nucleus</location>
        <location evidence="2">Nucleolus</location>
    </subcellularLocation>
</comment>
<evidence type="ECO:0000256" key="7">
    <source>
        <dbReference type="ARBA" id="ARBA00022884"/>
    </source>
</evidence>
<dbReference type="GO" id="GO:0010468">
    <property type="term" value="P:regulation of gene expression"/>
    <property type="evidence" value="ECO:0007669"/>
    <property type="project" value="UniProtKB-ARBA"/>
</dbReference>
<dbReference type="GO" id="GO:0003723">
    <property type="term" value="F:RNA binding"/>
    <property type="evidence" value="ECO:0007669"/>
    <property type="project" value="UniProtKB-KW"/>
</dbReference>
<dbReference type="GO" id="GO:0071034">
    <property type="term" value="P:CUT catabolic process"/>
    <property type="evidence" value="ECO:0007669"/>
    <property type="project" value="TreeGrafter"/>
</dbReference>
<dbReference type="Gene3D" id="3.30.1370.10">
    <property type="entry name" value="K Homology domain, type 1"/>
    <property type="match status" value="1"/>
</dbReference>
<dbReference type="GO" id="GO:0071035">
    <property type="term" value="P:nuclear polyadenylation-dependent rRNA catabolic process"/>
    <property type="evidence" value="ECO:0007669"/>
    <property type="project" value="TreeGrafter"/>
</dbReference>
<evidence type="ECO:0000256" key="9">
    <source>
        <dbReference type="ARBA" id="ARBA00030615"/>
    </source>
</evidence>
<dbReference type="PANTHER" id="PTHR21321:SF1">
    <property type="entry name" value="EXOSOME COMPLEX COMPONENT RRP40"/>
    <property type="match status" value="1"/>
</dbReference>
<dbReference type="InterPro" id="IPR004088">
    <property type="entry name" value="KH_dom_type_1"/>
</dbReference>
<evidence type="ECO:0000256" key="8">
    <source>
        <dbReference type="ARBA" id="ARBA00023242"/>
    </source>
</evidence>
<dbReference type="Pfam" id="PF21262">
    <property type="entry name" value="RRP40_S1"/>
    <property type="match status" value="1"/>
</dbReference>
<dbReference type="InterPro" id="IPR041054">
    <property type="entry name" value="Rrp40_N_euk"/>
</dbReference>
<comment type="caution">
    <text evidence="12">The sequence shown here is derived from an EMBL/GenBank/DDBJ whole genome shotgun (WGS) entry which is preliminary data.</text>
</comment>
<dbReference type="InParanoid" id="A0A4Q1BU80"/>
<dbReference type="GO" id="GO:0000177">
    <property type="term" value="C:cytoplasmic exosome (RNase complex)"/>
    <property type="evidence" value="ECO:0007669"/>
    <property type="project" value="TreeGrafter"/>
</dbReference>
<dbReference type="InterPro" id="IPR026699">
    <property type="entry name" value="Exosome_RNA_bind1/RRP40/RRP4"/>
</dbReference>
<dbReference type="GO" id="GO:0000176">
    <property type="term" value="C:nuclear exosome (RNase complex)"/>
    <property type="evidence" value="ECO:0007669"/>
    <property type="project" value="TreeGrafter"/>
</dbReference>
<dbReference type="SUPFAM" id="SSF50249">
    <property type="entry name" value="Nucleic acid-binding proteins"/>
    <property type="match status" value="1"/>
</dbReference>
<evidence type="ECO:0000256" key="3">
    <source>
        <dbReference type="ARBA" id="ARBA00007841"/>
    </source>
</evidence>
<proteinExistence type="inferred from homology"/>
<keyword evidence="5" id="KW-0698">rRNA processing</keyword>
<evidence type="ECO:0000256" key="4">
    <source>
        <dbReference type="ARBA" id="ARBA00022490"/>
    </source>
</evidence>
<keyword evidence="8" id="KW-0539">Nucleus</keyword>
<dbReference type="GO" id="GO:0000467">
    <property type="term" value="P:exonucleolytic trimming to generate mature 3'-end of 5.8S rRNA from tricistronic rRNA transcript (SSU-rRNA, 5.8S rRNA, LSU-rRNA)"/>
    <property type="evidence" value="ECO:0007669"/>
    <property type="project" value="TreeGrafter"/>
</dbReference>
<dbReference type="FunFam" id="3.30.1370.10:FF:000038">
    <property type="entry name" value="exosome complex component RRP40"/>
    <property type="match status" value="1"/>
</dbReference>
<dbReference type="CDD" id="cd05790">
    <property type="entry name" value="S1_Rrp40"/>
    <property type="match status" value="1"/>
</dbReference>
<evidence type="ECO:0000313" key="13">
    <source>
        <dbReference type="Proteomes" id="UP000289152"/>
    </source>
</evidence>
<keyword evidence="4" id="KW-0963">Cytoplasm</keyword>
<accession>A0A4Q1BU80</accession>
<feature type="domain" description="K Homology" evidence="10">
    <location>
        <begin position="158"/>
        <end position="205"/>
    </location>
</feature>
<gene>
    <name evidence="12" type="ORF">M231_01105</name>
</gene>
<feature type="domain" description="Exosome complex exonuclease Rrp40 N-terminal" evidence="11">
    <location>
        <begin position="20"/>
        <end position="69"/>
    </location>
</feature>